<dbReference type="EMBL" id="JARWBG010000002">
    <property type="protein sequence ID" value="MDH2387660.1"/>
    <property type="molecule type" value="Genomic_DNA"/>
</dbReference>
<gene>
    <name evidence="3" type="ORF">QCN29_02420</name>
</gene>
<feature type="compositionally biased region" description="Low complexity" evidence="2">
    <location>
        <begin position="192"/>
        <end position="236"/>
    </location>
</feature>
<feature type="region of interest" description="Disordered" evidence="2">
    <location>
        <begin position="156"/>
        <end position="236"/>
    </location>
</feature>
<protein>
    <submittedName>
        <fullName evidence="3">Small secreted protein</fullName>
    </submittedName>
</protein>
<feature type="coiled-coil region" evidence="1">
    <location>
        <begin position="105"/>
        <end position="139"/>
    </location>
</feature>
<organism evidence="3 4">
    <name type="scientific">Streptomyces chengmaiensis</name>
    <dbReference type="NCBI Taxonomy" id="3040919"/>
    <lineage>
        <taxon>Bacteria</taxon>
        <taxon>Bacillati</taxon>
        <taxon>Actinomycetota</taxon>
        <taxon>Actinomycetes</taxon>
        <taxon>Kitasatosporales</taxon>
        <taxon>Streptomycetaceae</taxon>
        <taxon>Streptomyces</taxon>
    </lineage>
</organism>
<dbReference type="RefSeq" id="WP_279925897.1">
    <property type="nucleotide sequence ID" value="NZ_JARWBG010000002.1"/>
</dbReference>
<feature type="compositionally biased region" description="Polar residues" evidence="2">
    <location>
        <begin position="171"/>
        <end position="185"/>
    </location>
</feature>
<evidence type="ECO:0000313" key="3">
    <source>
        <dbReference type="EMBL" id="MDH2387660.1"/>
    </source>
</evidence>
<reference evidence="3 4" key="1">
    <citation type="submission" date="2023-04" db="EMBL/GenBank/DDBJ databases">
        <title>Streptomyces chengmaiensis sp. nov. isolated from the stem of mangrove plant in Hainan.</title>
        <authorList>
            <person name="Huang X."/>
            <person name="Zhou S."/>
            <person name="Chu X."/>
            <person name="Xie Y."/>
            <person name="Lin Y."/>
        </authorList>
    </citation>
    <scope>NUCLEOTIDE SEQUENCE [LARGE SCALE GENOMIC DNA]</scope>
    <source>
        <strain evidence="3 4">HNM0663</strain>
    </source>
</reference>
<evidence type="ECO:0000313" key="4">
    <source>
        <dbReference type="Proteomes" id="UP001223144"/>
    </source>
</evidence>
<keyword evidence="1" id="KW-0175">Coiled coil</keyword>
<evidence type="ECO:0000256" key="1">
    <source>
        <dbReference type="SAM" id="Coils"/>
    </source>
</evidence>
<keyword evidence="4" id="KW-1185">Reference proteome</keyword>
<sequence>MNKKLAAALSGGAVLVLALSGCSDDDGDEKVNAWAKTFCDQAQPQFEKHSAAHQSIISTAADGQPADIKQADSEAFQDIAEADQALADAIQEAGVPPVENGEQLQQDAITELEAASKAYQDLKKQVDALDASNQQAFANGLQDVAEGLAEIENMDQDALEKLRSGELGTAMSKQPGCQSTATSSPAGGGGNAESAESPNASTPSTSASSSASSSSSASASASARASASESASGADS</sequence>
<evidence type="ECO:0000256" key="2">
    <source>
        <dbReference type="SAM" id="MobiDB-lite"/>
    </source>
</evidence>
<comment type="caution">
    <text evidence="3">The sequence shown here is derived from an EMBL/GenBank/DDBJ whole genome shotgun (WGS) entry which is preliminary data.</text>
</comment>
<dbReference type="Proteomes" id="UP001223144">
    <property type="component" value="Unassembled WGS sequence"/>
</dbReference>
<dbReference type="PROSITE" id="PS51257">
    <property type="entry name" value="PROKAR_LIPOPROTEIN"/>
    <property type="match status" value="1"/>
</dbReference>
<proteinExistence type="predicted"/>
<name>A0ABT6HFW9_9ACTN</name>
<accession>A0ABT6HFW9</accession>